<protein>
    <submittedName>
        <fullName evidence="1">Uncharacterized protein</fullName>
    </submittedName>
</protein>
<reference evidence="1" key="2">
    <citation type="journal article" date="2015" name="Fish Shellfish Immunol.">
        <title>Early steps in the European eel (Anguilla anguilla)-Vibrio vulnificus interaction in the gills: Role of the RtxA13 toxin.</title>
        <authorList>
            <person name="Callol A."/>
            <person name="Pajuelo D."/>
            <person name="Ebbesson L."/>
            <person name="Teles M."/>
            <person name="MacKenzie S."/>
            <person name="Amaro C."/>
        </authorList>
    </citation>
    <scope>NUCLEOTIDE SEQUENCE</scope>
</reference>
<organism evidence="1">
    <name type="scientific">Anguilla anguilla</name>
    <name type="common">European freshwater eel</name>
    <name type="synonym">Muraena anguilla</name>
    <dbReference type="NCBI Taxonomy" id="7936"/>
    <lineage>
        <taxon>Eukaryota</taxon>
        <taxon>Metazoa</taxon>
        <taxon>Chordata</taxon>
        <taxon>Craniata</taxon>
        <taxon>Vertebrata</taxon>
        <taxon>Euteleostomi</taxon>
        <taxon>Actinopterygii</taxon>
        <taxon>Neopterygii</taxon>
        <taxon>Teleostei</taxon>
        <taxon>Anguilliformes</taxon>
        <taxon>Anguillidae</taxon>
        <taxon>Anguilla</taxon>
    </lineage>
</organism>
<dbReference type="EMBL" id="GBXM01082593">
    <property type="protein sequence ID" value="JAH25984.1"/>
    <property type="molecule type" value="Transcribed_RNA"/>
</dbReference>
<sequence length="49" mass="5543">MCFLTTCELLDYQSKSGVQSQNYAEIGLCPLENINKTLLSSLYTVLCMY</sequence>
<reference evidence="1" key="1">
    <citation type="submission" date="2014-11" db="EMBL/GenBank/DDBJ databases">
        <authorList>
            <person name="Amaro Gonzalez C."/>
        </authorList>
    </citation>
    <scope>NUCLEOTIDE SEQUENCE</scope>
</reference>
<proteinExistence type="predicted"/>
<accession>A0A0E9RA65</accession>
<dbReference type="AlphaFoldDB" id="A0A0E9RA65"/>
<evidence type="ECO:0000313" key="1">
    <source>
        <dbReference type="EMBL" id="JAH25984.1"/>
    </source>
</evidence>
<name>A0A0E9RA65_ANGAN</name>